<keyword evidence="4" id="KW-1015">Disulfide bond</keyword>
<sequence>MHISATAAVTLALAGQALSRAADMVCTAASASTLLWRVTDFEYHEARYAMPGSEMAYGLTNFTLRNSALAHTARCTALSTRQPDFFAGDAVYDCATRPEDAFDLSRFTFDRRAGLLSINQTWVCDRDGSRFDGVGHVKIRLTCDQKHQESSTSSGKISETTVACDKVDVPVNITYLQGVA</sequence>
<protein>
    <recommendedName>
        <fullName evidence="6">AA1-like domain-containing protein</fullName>
    </recommendedName>
</protein>
<accession>A0A0B2X556</accession>
<dbReference type="RefSeq" id="XP_040681496.1">
    <property type="nucleotide sequence ID" value="XM_040820008.1"/>
</dbReference>
<comment type="caution">
    <text evidence="7">The sequence shown here is derived from an EMBL/GenBank/DDBJ whole genome shotgun (WGS) entry which is preliminary data.</text>
</comment>
<dbReference type="GeneID" id="63735664"/>
<keyword evidence="8" id="KW-1185">Reference proteome</keyword>
<name>A0A0B2X556_METAS</name>
<dbReference type="EMBL" id="AZHE01000002">
    <property type="protein sequence ID" value="KHO00431.1"/>
    <property type="molecule type" value="Genomic_DNA"/>
</dbReference>
<evidence type="ECO:0000256" key="2">
    <source>
        <dbReference type="ARBA" id="ARBA00022525"/>
    </source>
</evidence>
<proteinExistence type="predicted"/>
<comment type="subcellular location">
    <subcellularLocation>
        <location evidence="1">Secreted</location>
    </subcellularLocation>
</comment>
<evidence type="ECO:0000256" key="5">
    <source>
        <dbReference type="SAM" id="SignalP"/>
    </source>
</evidence>
<evidence type="ECO:0000259" key="6">
    <source>
        <dbReference type="Pfam" id="PF16541"/>
    </source>
</evidence>
<evidence type="ECO:0000313" key="7">
    <source>
        <dbReference type="EMBL" id="KHO00431.1"/>
    </source>
</evidence>
<dbReference type="HOGENOM" id="CLU_097613_0_0_1"/>
<feature type="chain" id="PRO_5002096343" description="AA1-like domain-containing protein" evidence="5">
    <location>
        <begin position="22"/>
        <end position="180"/>
    </location>
</feature>
<evidence type="ECO:0000256" key="3">
    <source>
        <dbReference type="ARBA" id="ARBA00022729"/>
    </source>
</evidence>
<evidence type="ECO:0000256" key="1">
    <source>
        <dbReference type="ARBA" id="ARBA00004613"/>
    </source>
</evidence>
<dbReference type="Pfam" id="PF16541">
    <property type="entry name" value="AltA1"/>
    <property type="match status" value="1"/>
</dbReference>
<dbReference type="AlphaFoldDB" id="A0A0B2X556"/>
<organism evidence="7 8">
    <name type="scientific">Metarhizium album (strain ARSEF 1941)</name>
    <dbReference type="NCBI Taxonomy" id="1081103"/>
    <lineage>
        <taxon>Eukaryota</taxon>
        <taxon>Fungi</taxon>
        <taxon>Dikarya</taxon>
        <taxon>Ascomycota</taxon>
        <taxon>Pezizomycotina</taxon>
        <taxon>Sordariomycetes</taxon>
        <taxon>Hypocreomycetidae</taxon>
        <taxon>Hypocreales</taxon>
        <taxon>Clavicipitaceae</taxon>
        <taxon>Metarhizium</taxon>
    </lineage>
</organism>
<gene>
    <name evidence="7" type="ORF">MAM_01209</name>
</gene>
<dbReference type="GO" id="GO:0005576">
    <property type="term" value="C:extracellular region"/>
    <property type="evidence" value="ECO:0007669"/>
    <property type="project" value="UniProtKB-SubCell"/>
</dbReference>
<feature type="signal peptide" evidence="5">
    <location>
        <begin position="1"/>
        <end position="21"/>
    </location>
</feature>
<reference evidence="7 8" key="1">
    <citation type="journal article" date="2014" name="Proc. Natl. Acad. Sci. U.S.A.">
        <title>Trajectory and genomic determinants of fungal-pathogen speciation and host adaptation.</title>
        <authorList>
            <person name="Hu X."/>
            <person name="Xiao G."/>
            <person name="Zheng P."/>
            <person name="Shang Y."/>
            <person name="Su Y."/>
            <person name="Zhang X."/>
            <person name="Liu X."/>
            <person name="Zhan S."/>
            <person name="St Leger R.J."/>
            <person name="Wang C."/>
        </authorList>
    </citation>
    <scope>NUCLEOTIDE SEQUENCE [LARGE SCALE GENOMIC DNA]</scope>
    <source>
        <strain evidence="7 8">ARSEF 1941</strain>
    </source>
</reference>
<evidence type="ECO:0000313" key="8">
    <source>
        <dbReference type="Proteomes" id="UP000030816"/>
    </source>
</evidence>
<keyword evidence="3 5" id="KW-0732">Signal</keyword>
<dbReference type="Proteomes" id="UP000030816">
    <property type="component" value="Unassembled WGS sequence"/>
</dbReference>
<dbReference type="OrthoDB" id="3539798at2759"/>
<keyword evidence="2" id="KW-0964">Secreted</keyword>
<dbReference type="InterPro" id="IPR032382">
    <property type="entry name" value="AltA1"/>
</dbReference>
<evidence type="ECO:0000256" key="4">
    <source>
        <dbReference type="ARBA" id="ARBA00023157"/>
    </source>
</evidence>
<feature type="domain" description="AA1-like" evidence="6">
    <location>
        <begin position="38"/>
        <end position="152"/>
    </location>
</feature>